<dbReference type="RefSeq" id="WP_250224050.1">
    <property type="nucleotide sequence ID" value="NZ_JAMFTR010000002.1"/>
</dbReference>
<feature type="domain" description="ABC transporter" evidence="6">
    <location>
        <begin position="314"/>
        <end position="535"/>
    </location>
</feature>
<evidence type="ECO:0000313" key="8">
    <source>
        <dbReference type="Proteomes" id="UP001203579"/>
    </source>
</evidence>
<keyword evidence="3" id="KW-0547">Nucleotide-binding</keyword>
<evidence type="ECO:0000259" key="6">
    <source>
        <dbReference type="PROSITE" id="PS50893"/>
    </source>
</evidence>
<dbReference type="InterPro" id="IPR027417">
    <property type="entry name" value="P-loop_NTPase"/>
</dbReference>
<keyword evidence="4 7" id="KW-0067">ATP-binding</keyword>
<dbReference type="InterPro" id="IPR036165">
    <property type="entry name" value="YefM-like_sf"/>
</dbReference>
<reference evidence="7 8" key="1">
    <citation type="submission" date="2022-05" db="EMBL/GenBank/DDBJ databases">
        <title>Corynebacterium sp. B5-R-101 sp. nov., isolated from human feces.</title>
        <authorList>
            <person name="Shamsuzzaman M."/>
            <person name="Dahal R.H."/>
        </authorList>
    </citation>
    <scope>NUCLEOTIDE SEQUENCE [LARGE SCALE GENOMIC DNA]</scope>
    <source>
        <strain evidence="7 8">B5-R-101</strain>
    </source>
</reference>
<evidence type="ECO:0000256" key="1">
    <source>
        <dbReference type="ARBA" id="ARBA00009981"/>
    </source>
</evidence>
<comment type="caution">
    <text evidence="7">The sequence shown here is derived from an EMBL/GenBank/DDBJ whole genome shotgun (WGS) entry which is preliminary data.</text>
</comment>
<feature type="compositionally biased region" description="Basic residues" evidence="5">
    <location>
        <begin position="264"/>
        <end position="274"/>
    </location>
</feature>
<protein>
    <submittedName>
        <fullName evidence="7">ATP-binding cassette domain-containing protein</fullName>
    </submittedName>
</protein>
<organism evidence="7 8">
    <name type="scientific">Corynebacterium intestinale</name>
    <dbReference type="NCBI Taxonomy" id="2943492"/>
    <lineage>
        <taxon>Bacteria</taxon>
        <taxon>Bacillati</taxon>
        <taxon>Actinomycetota</taxon>
        <taxon>Actinomycetes</taxon>
        <taxon>Mycobacteriales</taxon>
        <taxon>Corynebacteriaceae</taxon>
        <taxon>Corynebacterium</taxon>
    </lineage>
</organism>
<dbReference type="Proteomes" id="UP001203579">
    <property type="component" value="Unassembled WGS sequence"/>
</dbReference>
<gene>
    <name evidence="7" type="ORF">M5J06_04270</name>
</gene>
<dbReference type="GO" id="GO:0005524">
    <property type="term" value="F:ATP binding"/>
    <property type="evidence" value="ECO:0007669"/>
    <property type="project" value="UniProtKB-KW"/>
</dbReference>
<dbReference type="Pfam" id="PF00005">
    <property type="entry name" value="ABC_tran"/>
    <property type="match status" value="2"/>
</dbReference>
<dbReference type="PANTHER" id="PTHR19211:SF6">
    <property type="entry name" value="BLL7188 PROTEIN"/>
    <property type="match status" value="1"/>
</dbReference>
<dbReference type="Gene3D" id="3.40.50.300">
    <property type="entry name" value="P-loop containing nucleotide triphosphate hydrolases"/>
    <property type="match status" value="2"/>
</dbReference>
<dbReference type="PROSITE" id="PS50893">
    <property type="entry name" value="ABC_TRANSPORTER_2"/>
    <property type="match status" value="2"/>
</dbReference>
<dbReference type="SUPFAM" id="SSF143120">
    <property type="entry name" value="YefM-like"/>
    <property type="match status" value="1"/>
</dbReference>
<dbReference type="PANTHER" id="PTHR19211">
    <property type="entry name" value="ATP-BINDING TRANSPORT PROTEIN-RELATED"/>
    <property type="match status" value="1"/>
</dbReference>
<evidence type="ECO:0000256" key="2">
    <source>
        <dbReference type="ARBA" id="ARBA00022737"/>
    </source>
</evidence>
<evidence type="ECO:0000256" key="3">
    <source>
        <dbReference type="ARBA" id="ARBA00022741"/>
    </source>
</evidence>
<dbReference type="InterPro" id="IPR050611">
    <property type="entry name" value="ABCF"/>
</dbReference>
<evidence type="ECO:0000313" key="7">
    <source>
        <dbReference type="EMBL" id="MCL8493352.1"/>
    </source>
</evidence>
<dbReference type="SMART" id="SM00382">
    <property type="entry name" value="AAA"/>
    <property type="match status" value="2"/>
</dbReference>
<evidence type="ECO:0000256" key="5">
    <source>
        <dbReference type="SAM" id="MobiDB-lite"/>
    </source>
</evidence>
<dbReference type="SUPFAM" id="SSF52540">
    <property type="entry name" value="P-loop containing nucleoside triphosphate hydrolases"/>
    <property type="match status" value="2"/>
</dbReference>
<feature type="domain" description="ABC transporter" evidence="6">
    <location>
        <begin position="3"/>
        <end position="233"/>
    </location>
</feature>
<dbReference type="InterPro" id="IPR003439">
    <property type="entry name" value="ABC_transporter-like_ATP-bd"/>
</dbReference>
<proteinExistence type="inferred from homology"/>
<sequence>MPISFSHLTVVWPDGTPCFTDLTGTFSSNFTGLVGANGSGKSSLAKVLAGLIAPTSGTVSAGSVLYVDQDLGLHTSSTIADVFGATEVLNAIARIEAGEYSEELAATVGEQWDLAERIEAALDAAGIPFPLDRTIGTLSGGEAVTVALTAAFFRKPDVLILDEPTNNLDSESRQRLLELIRTAPMPVLVVSHDRELLAHADSIAELYHGTLREFEGNYSSYHAAIDAEQDSAQAKVRETKAEHRKQIRERAAMQTRIARDARRGKNFAASKRKPGMAMGLDKNRSERSAAGRSQQANDAVAAALSAHDKAQRALRDDTHVHIDLPGTELPVGTRVLVSDLLSITGPERVRLAGPNGSGKTTFLNRIARGDVEYALPCGYIRQRIVLPEEKSVLDIVREANPNADPQFLRDQLAQMLFINDKIHQPVGQLSGGERFRVEIARVLLSDPAPRFLLLDEPTNNLDIPTTDWLIEVLTSYRGAFILVSHDEHVCEQLNLTTTVSMDDYNSLRETEYLLRSPRNAERLRNSIDQLKTSDKRQAPTAG</sequence>
<feature type="region of interest" description="Disordered" evidence="5">
    <location>
        <begin position="261"/>
        <end position="295"/>
    </location>
</feature>
<keyword evidence="8" id="KW-1185">Reference proteome</keyword>
<accession>A0ABT0T8E6</accession>
<evidence type="ECO:0000256" key="4">
    <source>
        <dbReference type="ARBA" id="ARBA00022840"/>
    </source>
</evidence>
<dbReference type="InterPro" id="IPR003593">
    <property type="entry name" value="AAA+_ATPase"/>
</dbReference>
<dbReference type="Gene3D" id="6.10.250.330">
    <property type="match status" value="1"/>
</dbReference>
<comment type="similarity">
    <text evidence="1">Belongs to the phD/YefM antitoxin family.</text>
</comment>
<dbReference type="EMBL" id="JAMKFF010000002">
    <property type="protein sequence ID" value="MCL8493352.1"/>
    <property type="molecule type" value="Genomic_DNA"/>
</dbReference>
<name>A0ABT0T8E6_9CORY</name>
<keyword evidence="2" id="KW-0677">Repeat</keyword>